<organism evidence="9 10">
    <name type="scientific">Fructobacillus broussonetiae</name>
    <dbReference type="NCBI Taxonomy" id="2713173"/>
    <lineage>
        <taxon>Bacteria</taxon>
        <taxon>Bacillati</taxon>
        <taxon>Bacillota</taxon>
        <taxon>Bacilli</taxon>
        <taxon>Lactobacillales</taxon>
        <taxon>Lactobacillaceae</taxon>
        <taxon>Fructobacillus</taxon>
    </lineage>
</organism>
<comment type="caution">
    <text evidence="9">The sequence shown here is derived from an EMBL/GenBank/DDBJ whole genome shotgun (WGS) entry which is preliminary data.</text>
</comment>
<dbReference type="InterPro" id="IPR050534">
    <property type="entry name" value="Coronavir_polyprotein_1ab"/>
</dbReference>
<evidence type="ECO:0000313" key="9">
    <source>
        <dbReference type="EMBL" id="MBS9338196.1"/>
    </source>
</evidence>
<evidence type="ECO:0000259" key="8">
    <source>
        <dbReference type="Pfam" id="PF13087"/>
    </source>
</evidence>
<dbReference type="SUPFAM" id="SSF52540">
    <property type="entry name" value="P-loop containing nucleoside triphosphate hydrolases"/>
    <property type="match status" value="1"/>
</dbReference>
<keyword evidence="6" id="KW-0175">Coiled coil</keyword>
<evidence type="ECO:0000256" key="1">
    <source>
        <dbReference type="ARBA" id="ARBA00007913"/>
    </source>
</evidence>
<evidence type="ECO:0008006" key="11">
    <source>
        <dbReference type="Google" id="ProtNLM"/>
    </source>
</evidence>
<keyword evidence="3" id="KW-0378">Hydrolase</keyword>
<comment type="similarity">
    <text evidence="1">Belongs to the DNA2/NAM7 helicase family.</text>
</comment>
<dbReference type="Pfam" id="PF13087">
    <property type="entry name" value="AAA_12"/>
    <property type="match status" value="1"/>
</dbReference>
<evidence type="ECO:0000259" key="7">
    <source>
        <dbReference type="Pfam" id="PF13086"/>
    </source>
</evidence>
<evidence type="ECO:0000313" key="10">
    <source>
        <dbReference type="Proteomes" id="UP001519504"/>
    </source>
</evidence>
<keyword evidence="4" id="KW-0347">Helicase</keyword>
<dbReference type="InterPro" id="IPR027417">
    <property type="entry name" value="P-loop_NTPase"/>
</dbReference>
<evidence type="ECO:0000256" key="3">
    <source>
        <dbReference type="ARBA" id="ARBA00022801"/>
    </source>
</evidence>
<evidence type="ECO:0000256" key="2">
    <source>
        <dbReference type="ARBA" id="ARBA00022741"/>
    </source>
</evidence>
<dbReference type="Proteomes" id="UP001519504">
    <property type="component" value="Unassembled WGS sequence"/>
</dbReference>
<feature type="coiled-coil region" evidence="6">
    <location>
        <begin position="446"/>
        <end position="480"/>
    </location>
</feature>
<reference evidence="9 10" key="1">
    <citation type="submission" date="2020-02" db="EMBL/GenBank/DDBJ databases">
        <title>Fructobacillus sp. isolated from paper mulberry of Taiwan.</title>
        <authorList>
            <person name="Lin S.-T."/>
        </authorList>
    </citation>
    <scope>NUCLEOTIDE SEQUENCE [LARGE SCALE GENOMIC DNA]</scope>
    <source>
        <strain evidence="9 10">M2-14</strain>
    </source>
</reference>
<dbReference type="Pfam" id="PF13086">
    <property type="entry name" value="AAA_11"/>
    <property type="match status" value="1"/>
</dbReference>
<evidence type="ECO:0000256" key="6">
    <source>
        <dbReference type="SAM" id="Coils"/>
    </source>
</evidence>
<dbReference type="InterPro" id="IPR041677">
    <property type="entry name" value="DNA2/NAM7_AAA_11"/>
</dbReference>
<keyword evidence="10" id="KW-1185">Reference proteome</keyword>
<dbReference type="InterPro" id="IPR041679">
    <property type="entry name" value="DNA2/NAM7-like_C"/>
</dbReference>
<gene>
    <name evidence="9" type="ORF">G6R29_00925</name>
</gene>
<name>A0ABS5QYB1_9LACO</name>
<dbReference type="Gene3D" id="3.40.50.300">
    <property type="entry name" value="P-loop containing nucleotide triphosphate hydrolases"/>
    <property type="match status" value="2"/>
</dbReference>
<protein>
    <recommendedName>
        <fullName evidence="11">DNA helicase</fullName>
    </recommendedName>
</protein>
<dbReference type="RefSeq" id="WP_213808479.1">
    <property type="nucleotide sequence ID" value="NZ_JAAMFK010000001.1"/>
</dbReference>
<dbReference type="EMBL" id="JAAMFK010000001">
    <property type="protein sequence ID" value="MBS9338196.1"/>
    <property type="molecule type" value="Genomic_DNA"/>
</dbReference>
<feature type="domain" description="DNA2/NAM7 helicase-like C-terminal" evidence="8">
    <location>
        <begin position="745"/>
        <end position="850"/>
    </location>
</feature>
<dbReference type="PANTHER" id="PTHR43788:SF8">
    <property type="entry name" value="DNA-BINDING PROTEIN SMUBP-2"/>
    <property type="match status" value="1"/>
</dbReference>
<feature type="domain" description="DNA2/NAM7 helicase helicase" evidence="7">
    <location>
        <begin position="188"/>
        <end position="643"/>
    </location>
</feature>
<evidence type="ECO:0000256" key="5">
    <source>
        <dbReference type="ARBA" id="ARBA00022840"/>
    </source>
</evidence>
<keyword evidence="2" id="KW-0547">Nucleotide-binding</keyword>
<proteinExistence type="inferred from homology"/>
<sequence length="872" mass="98897">MNFVESFINPEDSNRFRLKVSFDVNKKSHELEFAKYNVYLSACGLLYYETTVENFVNVRADQCEKRLWNKLASDFGDLDFEDAFNRMVTKYAKSYDNMRFSVVTKFDNDDHMHSFYLNDLNWGQSLPDNKNLSKYINGTSQNEPFVDFNDEEKVKEYTQPKYYPLGRFPSNPEYSLSLMQQVAVNVTTNVLDNEAIQGVNGPPGTGKTTLLKEIFADYIVKQAKLIVDSPETAVKGGEEVRVSYKKRGTLEFLDKKISDLEILVASSNNDAVRNIVAELPDAGAIHGEFLSAVRDIGYFNEGEDDNGNSEPRWGEFSREGGKRANLNVLDSTISTIVEKLKSENSLDQTNIYRQFKELYNDLSGQRDALQKNFDKKAKLITEKKDKQKRLAELEDSVTLKKTKQADLTLELHSMERDLSEHATNHSFLTKFASSISFLSFLLPEATKQRKEKVENIKSQLATIENEMKDSVRKVETLRSSLDSIEKDLAVIISLSGDINGYDNQLFNRDLNRDEIQMGNPFFNREYRVKQTELFILALAVRKQFLIKQYKNLENARLVFKQKNRFSEHSEVLAEAWHWINFAIPVISTTFASFGKMFDHFSENSLGNLFIDEAGQAVPAAAVGSIARAKKVLAVGDPQQITPVQTMDQKLFDYLAKLNQVSQNYVQADLSVQNLIDDGSSFGFTIDVERIGIPLTVHRRCSSPMFEISNKLSYNDRMVQGKVGSKGTAKWLDISGRASDKVVKEQNLAAVQLVKKLTQNNEVAAKDIYIISPFKSIVAALRRNKELTTIIPTNSIGTVHTFQGKENKIVIFVLGADYDSKSSASWAFKTANIANVAVTRSKEKLYVIGDRSLYSGIKNSKIMMDIIEQYNKR</sequence>
<feature type="coiled-coil region" evidence="6">
    <location>
        <begin position="352"/>
        <end position="396"/>
    </location>
</feature>
<dbReference type="PANTHER" id="PTHR43788">
    <property type="entry name" value="DNA2/NAM7 HELICASE FAMILY MEMBER"/>
    <property type="match status" value="1"/>
</dbReference>
<accession>A0ABS5QYB1</accession>
<evidence type="ECO:0000256" key="4">
    <source>
        <dbReference type="ARBA" id="ARBA00022806"/>
    </source>
</evidence>
<keyword evidence="5" id="KW-0067">ATP-binding</keyword>